<comment type="function">
    <text evidence="4">Activates KDO (a required 8-carbon sugar) for incorporation into bacterial lipopolysaccharide in Gram-negative bacteria.</text>
</comment>
<protein>
    <recommendedName>
        <fullName evidence="4">3-deoxy-manno-octulosonate cytidylyltransferase</fullName>
        <ecNumber evidence="4">2.7.7.38</ecNumber>
    </recommendedName>
    <alternativeName>
        <fullName evidence="4">CMP-2-keto-3-deoxyoctulosonic acid synthase</fullName>
        <shortName evidence="4">CKS</shortName>
        <shortName evidence="4">CMP-KDO synthase</shortName>
    </alternativeName>
</protein>
<keyword evidence="3 4" id="KW-0448">Lipopolysaccharide biosynthesis</keyword>
<organism evidence="5 6">
    <name type="scientific">Candidatus Blochmannia ocreatus</name>
    <name type="common">nom. nud.</name>
    <dbReference type="NCBI Taxonomy" id="251538"/>
    <lineage>
        <taxon>Bacteria</taxon>
        <taxon>Pseudomonadati</taxon>
        <taxon>Pseudomonadota</taxon>
        <taxon>Gammaproteobacteria</taxon>
        <taxon>Enterobacterales</taxon>
        <taxon>Enterobacteriaceae</taxon>
        <taxon>ant endosymbionts</taxon>
        <taxon>Candidatus Blochmanniella</taxon>
    </lineage>
</organism>
<keyword evidence="2 4" id="KW-0548">Nucleotidyltransferase</keyword>
<evidence type="ECO:0000313" key="5">
    <source>
        <dbReference type="EMBL" id="URJ24884.1"/>
    </source>
</evidence>
<dbReference type="NCBIfam" id="TIGR00466">
    <property type="entry name" value="kdsB"/>
    <property type="match status" value="1"/>
</dbReference>
<dbReference type="GO" id="GO:0008690">
    <property type="term" value="F:3-deoxy-manno-octulosonate cytidylyltransferase activity"/>
    <property type="evidence" value="ECO:0007669"/>
    <property type="project" value="UniProtKB-EC"/>
</dbReference>
<comment type="subcellular location">
    <subcellularLocation>
        <location evidence="4">Cytoplasm</location>
    </subcellularLocation>
</comment>
<dbReference type="EC" id="2.7.7.38" evidence="4"/>
<name>A0ABY4SSC2_9ENTR</name>
<keyword evidence="4" id="KW-0963">Cytoplasm</keyword>
<comment type="catalytic activity">
    <reaction evidence="4">
        <text>3-deoxy-alpha-D-manno-oct-2-ulosonate + CTP = CMP-3-deoxy-beta-D-manno-octulosonate + diphosphate</text>
        <dbReference type="Rhea" id="RHEA:23448"/>
        <dbReference type="ChEBI" id="CHEBI:33019"/>
        <dbReference type="ChEBI" id="CHEBI:37563"/>
        <dbReference type="ChEBI" id="CHEBI:85986"/>
        <dbReference type="ChEBI" id="CHEBI:85987"/>
        <dbReference type="EC" id="2.7.7.38"/>
    </reaction>
</comment>
<dbReference type="EMBL" id="CP097762">
    <property type="protein sequence ID" value="URJ24884.1"/>
    <property type="molecule type" value="Genomic_DNA"/>
</dbReference>
<dbReference type="PANTHER" id="PTHR42866:SF2">
    <property type="entry name" value="3-DEOXY-MANNO-OCTULOSONATE CYTIDYLYLTRANSFERASE, MITOCHONDRIAL"/>
    <property type="match status" value="1"/>
</dbReference>
<dbReference type="NCBIfam" id="NF003952">
    <property type="entry name" value="PRK05450.1-5"/>
    <property type="match status" value="1"/>
</dbReference>
<comment type="pathway">
    <text evidence="4">Nucleotide-sugar biosynthesis; CMP-3-deoxy-D-manno-octulosonate biosynthesis; CMP-3-deoxy-D-manno-octulosonate from 3-deoxy-D-manno-octulosonate and CTP: step 1/1.</text>
</comment>
<evidence type="ECO:0000256" key="2">
    <source>
        <dbReference type="ARBA" id="ARBA00022695"/>
    </source>
</evidence>
<keyword evidence="6" id="KW-1185">Reference proteome</keyword>
<dbReference type="InterPro" id="IPR029044">
    <property type="entry name" value="Nucleotide-diphossugar_trans"/>
</dbReference>
<dbReference type="HAMAP" id="MF_00057">
    <property type="entry name" value="KdsB"/>
    <property type="match status" value="1"/>
</dbReference>
<dbReference type="RefSeq" id="WP_250223005.1">
    <property type="nucleotide sequence ID" value="NZ_CP097762.1"/>
</dbReference>
<dbReference type="CDD" id="cd02517">
    <property type="entry name" value="CMP-KDO-Synthetase"/>
    <property type="match status" value="1"/>
</dbReference>
<dbReference type="InterPro" id="IPR003329">
    <property type="entry name" value="Cytidylyl_trans"/>
</dbReference>
<keyword evidence="1 4" id="KW-0808">Transferase</keyword>
<dbReference type="SUPFAM" id="SSF53448">
    <property type="entry name" value="Nucleotide-diphospho-sugar transferases"/>
    <property type="match status" value="1"/>
</dbReference>
<gene>
    <name evidence="4 5" type="primary">kdsB</name>
    <name evidence="5" type="ORF">M9405_01805</name>
</gene>
<dbReference type="Gene3D" id="3.90.550.10">
    <property type="entry name" value="Spore Coat Polysaccharide Biosynthesis Protein SpsA, Chain A"/>
    <property type="match status" value="1"/>
</dbReference>
<dbReference type="Pfam" id="PF02348">
    <property type="entry name" value="CTP_transf_3"/>
    <property type="match status" value="1"/>
</dbReference>
<evidence type="ECO:0000256" key="3">
    <source>
        <dbReference type="ARBA" id="ARBA00022985"/>
    </source>
</evidence>
<evidence type="ECO:0000256" key="4">
    <source>
        <dbReference type="HAMAP-Rule" id="MF_00057"/>
    </source>
</evidence>
<dbReference type="InterPro" id="IPR004528">
    <property type="entry name" value="KdsB"/>
</dbReference>
<evidence type="ECO:0000313" key="6">
    <source>
        <dbReference type="Proteomes" id="UP001056834"/>
    </source>
</evidence>
<proteinExistence type="inferred from homology"/>
<accession>A0ABY4SSC2</accession>
<reference evidence="5" key="1">
    <citation type="submission" date="2022-05" db="EMBL/GenBank/DDBJ databases">
        <title>Impact of host demography and evolutionary history on endosymbiont molecular evolution: a test in carpenter ants (Genus Camponotus) and their Blochmannia endosymbionts.</title>
        <authorList>
            <person name="Manthey J.D."/>
            <person name="Giron J.C."/>
            <person name="Hruska J.P."/>
        </authorList>
    </citation>
    <scope>NUCLEOTIDE SEQUENCE</scope>
    <source>
        <strain evidence="5">C-006</strain>
    </source>
</reference>
<dbReference type="Proteomes" id="UP001056834">
    <property type="component" value="Chromosome"/>
</dbReference>
<comment type="similarity">
    <text evidence="4">Belongs to the KdsB family.</text>
</comment>
<sequence length="262" mass="29871">MNFIIVVPVRFFSKRLPGKALASIHGKPMIIRVLENALNSNANTVIVATDSMRIAKVIKSQKFSNLSVYITKLNHQSGTERIAEIVVHYKIPDDQIIVHLQGDEPLISTDMIHELVNAASLINITDNMMVTLATPISSYKEACNSDIVKVVIDSKNYALYFSRSMIPWINICNVSKDRDNNMKKLSDFLLCHMGVYLYKAKFLHNYVNWDVSPLERLEKLEQLRVLWNQGLIYVSIVNTEFNVSVNTLESLEQVNILFKNNI</sequence>
<dbReference type="PANTHER" id="PTHR42866">
    <property type="entry name" value="3-DEOXY-MANNO-OCTULOSONATE CYTIDYLYLTRANSFERASE"/>
    <property type="match status" value="1"/>
</dbReference>
<evidence type="ECO:0000256" key="1">
    <source>
        <dbReference type="ARBA" id="ARBA00022679"/>
    </source>
</evidence>